<dbReference type="Pfam" id="PF14432">
    <property type="entry name" value="DYW_deaminase"/>
    <property type="match status" value="1"/>
</dbReference>
<dbReference type="FunFam" id="1.25.40.10:FF:000285">
    <property type="entry name" value="Pentatricopeptide repeat-containing protein, chloroplastic"/>
    <property type="match status" value="1"/>
</dbReference>
<evidence type="ECO:0000256" key="1">
    <source>
        <dbReference type="ARBA" id="ARBA00004229"/>
    </source>
</evidence>
<keyword evidence="4" id="KW-0677">Repeat</keyword>
<dbReference type="Pfam" id="PF20431">
    <property type="entry name" value="E_motif"/>
    <property type="match status" value="1"/>
</dbReference>
<keyword evidence="3" id="KW-0934">Plastid</keyword>
<dbReference type="GeneID" id="109725328"/>
<keyword evidence="5" id="KW-0809">Transit peptide</keyword>
<dbReference type="NCBIfam" id="TIGR00756">
    <property type="entry name" value="PPR"/>
    <property type="match status" value="6"/>
</dbReference>
<evidence type="ECO:0000256" key="7">
    <source>
        <dbReference type="SAM" id="MobiDB-lite"/>
    </source>
</evidence>
<evidence type="ECO:0000313" key="10">
    <source>
        <dbReference type="RefSeq" id="XP_020110069.1"/>
    </source>
</evidence>
<feature type="repeat" description="PPR" evidence="6">
    <location>
        <begin position="151"/>
        <end position="185"/>
    </location>
</feature>
<organism evidence="9 10">
    <name type="scientific">Ananas comosus</name>
    <name type="common">Pineapple</name>
    <name type="synonym">Ananas ananas</name>
    <dbReference type="NCBI Taxonomy" id="4615"/>
    <lineage>
        <taxon>Eukaryota</taxon>
        <taxon>Viridiplantae</taxon>
        <taxon>Streptophyta</taxon>
        <taxon>Embryophyta</taxon>
        <taxon>Tracheophyta</taxon>
        <taxon>Spermatophyta</taxon>
        <taxon>Magnoliopsida</taxon>
        <taxon>Liliopsida</taxon>
        <taxon>Poales</taxon>
        <taxon>Bromeliaceae</taxon>
        <taxon>Bromelioideae</taxon>
        <taxon>Ananas</taxon>
    </lineage>
</organism>
<evidence type="ECO:0000259" key="8">
    <source>
        <dbReference type="Pfam" id="PF14432"/>
    </source>
</evidence>
<dbReference type="InterPro" id="IPR032867">
    <property type="entry name" value="DYW_dom"/>
</dbReference>
<dbReference type="PANTHER" id="PTHR47926:SF377">
    <property type="entry name" value="OS04G0469400 PROTEIN"/>
    <property type="match status" value="1"/>
</dbReference>
<dbReference type="AlphaFoldDB" id="A0A6P5GQA0"/>
<gene>
    <name evidence="10" type="primary">LOC109725328</name>
</gene>
<dbReference type="InterPro" id="IPR011990">
    <property type="entry name" value="TPR-like_helical_dom_sf"/>
</dbReference>
<dbReference type="SUPFAM" id="SSF48452">
    <property type="entry name" value="TPR-like"/>
    <property type="match status" value="1"/>
</dbReference>
<comment type="subcellular location">
    <subcellularLocation>
        <location evidence="1">Plastid</location>
        <location evidence="1">Chloroplast</location>
    </subcellularLocation>
</comment>
<feature type="repeat" description="PPR" evidence="6">
    <location>
        <begin position="253"/>
        <end position="287"/>
    </location>
</feature>
<dbReference type="FunFam" id="1.25.40.10:FF:000073">
    <property type="entry name" value="Pentatricopeptide repeat-containing protein chloroplastic"/>
    <property type="match status" value="2"/>
</dbReference>
<reference evidence="9" key="1">
    <citation type="journal article" date="2015" name="Nat. Genet.">
        <title>The pineapple genome and the evolution of CAM photosynthesis.</title>
        <authorList>
            <person name="Ming R."/>
            <person name="VanBuren R."/>
            <person name="Wai C.M."/>
            <person name="Tang H."/>
            <person name="Schatz M.C."/>
            <person name="Bowers J.E."/>
            <person name="Lyons E."/>
            <person name="Wang M.L."/>
            <person name="Chen J."/>
            <person name="Biggers E."/>
            <person name="Zhang J."/>
            <person name="Huang L."/>
            <person name="Zhang L."/>
            <person name="Miao W."/>
            <person name="Zhang J."/>
            <person name="Ye Z."/>
            <person name="Miao C."/>
            <person name="Lin Z."/>
            <person name="Wang H."/>
            <person name="Zhou H."/>
            <person name="Yim W.C."/>
            <person name="Priest H.D."/>
            <person name="Zheng C."/>
            <person name="Woodhouse M."/>
            <person name="Edger P.P."/>
            <person name="Guyot R."/>
            <person name="Guo H.B."/>
            <person name="Guo H."/>
            <person name="Zheng G."/>
            <person name="Singh R."/>
            <person name="Sharma A."/>
            <person name="Min X."/>
            <person name="Zheng Y."/>
            <person name="Lee H."/>
            <person name="Gurtowski J."/>
            <person name="Sedlazeck F.J."/>
            <person name="Harkess A."/>
            <person name="McKain M.R."/>
            <person name="Liao Z."/>
            <person name="Fang J."/>
            <person name="Liu J."/>
            <person name="Zhang X."/>
            <person name="Zhang Q."/>
            <person name="Hu W."/>
            <person name="Qin Y."/>
            <person name="Wang K."/>
            <person name="Chen L.Y."/>
            <person name="Shirley N."/>
            <person name="Lin Y.R."/>
            <person name="Liu L.Y."/>
            <person name="Hernandez A.G."/>
            <person name="Wright C.L."/>
            <person name="Bulone V."/>
            <person name="Tuskan G.A."/>
            <person name="Heath K."/>
            <person name="Zee F."/>
            <person name="Moore P.H."/>
            <person name="Sunkar R."/>
            <person name="Leebens-Mack J.H."/>
            <person name="Mockler T."/>
            <person name="Bennetzen J.L."/>
            <person name="Freeling M."/>
            <person name="Sankoff D."/>
            <person name="Paterson A.H."/>
            <person name="Zhu X."/>
            <person name="Yang X."/>
            <person name="Smith J.A."/>
            <person name="Cushman J.C."/>
            <person name="Paull R.E."/>
            <person name="Yu Q."/>
        </authorList>
    </citation>
    <scope>NUCLEOTIDE SEQUENCE [LARGE SCALE GENOMIC DNA]</scope>
    <source>
        <strain evidence="9">cv. F153</strain>
    </source>
</reference>
<dbReference type="PROSITE" id="PS51375">
    <property type="entry name" value="PPR"/>
    <property type="match status" value="6"/>
</dbReference>
<feature type="region of interest" description="Disordered" evidence="7">
    <location>
        <begin position="32"/>
        <end position="54"/>
    </location>
</feature>
<dbReference type="PANTHER" id="PTHR47926">
    <property type="entry name" value="PENTATRICOPEPTIDE REPEAT-CONTAINING PROTEIN"/>
    <property type="match status" value="1"/>
</dbReference>
<feature type="compositionally biased region" description="Low complexity" evidence="7">
    <location>
        <begin position="32"/>
        <end position="53"/>
    </location>
</feature>
<feature type="domain" description="DYW" evidence="8">
    <location>
        <begin position="872"/>
        <end position="964"/>
    </location>
</feature>
<reference evidence="10" key="2">
    <citation type="submission" date="2025-08" db="UniProtKB">
        <authorList>
            <consortium name="RefSeq"/>
        </authorList>
    </citation>
    <scope>IDENTIFICATION</scope>
    <source>
        <tissue evidence="10">Leaf</tissue>
    </source>
</reference>
<dbReference type="RefSeq" id="XP_020110069.1">
    <property type="nucleotide sequence ID" value="XM_020254480.1"/>
</dbReference>
<name>A0A6P5GQA0_ANACO</name>
<dbReference type="GO" id="GO:0009507">
    <property type="term" value="C:chloroplast"/>
    <property type="evidence" value="ECO:0007669"/>
    <property type="project" value="UniProtKB-SubCell"/>
</dbReference>
<keyword evidence="2" id="KW-0150">Chloroplast</keyword>
<keyword evidence="9" id="KW-1185">Reference proteome</keyword>
<dbReference type="OrthoDB" id="1846880at2759"/>
<evidence type="ECO:0000256" key="3">
    <source>
        <dbReference type="ARBA" id="ARBA00022640"/>
    </source>
</evidence>
<dbReference type="InterPro" id="IPR002885">
    <property type="entry name" value="PPR_rpt"/>
</dbReference>
<protein>
    <submittedName>
        <fullName evidence="10">Pentatricopeptide repeat-containing protein At3g63370, chloroplastic-like</fullName>
    </submittedName>
</protein>
<dbReference type="Gene3D" id="1.25.40.10">
    <property type="entry name" value="Tetratricopeptide repeat domain"/>
    <property type="match status" value="6"/>
</dbReference>
<dbReference type="FunFam" id="1.25.40.10:FF:000395">
    <property type="entry name" value="Pentatricopeptide repeat-containing protein chloroplastic"/>
    <property type="match status" value="1"/>
</dbReference>
<feature type="repeat" description="PPR" evidence="6">
    <location>
        <begin position="455"/>
        <end position="489"/>
    </location>
</feature>
<proteinExistence type="predicted"/>
<feature type="repeat" description="PPR" evidence="6">
    <location>
        <begin position="354"/>
        <end position="388"/>
    </location>
</feature>
<feature type="repeat" description="PPR" evidence="6">
    <location>
        <begin position="555"/>
        <end position="589"/>
    </location>
</feature>
<dbReference type="InterPro" id="IPR046960">
    <property type="entry name" value="PPR_At4g14850-like_plant"/>
</dbReference>
<feature type="repeat" description="PPR" evidence="6">
    <location>
        <begin position="656"/>
        <end position="690"/>
    </location>
</feature>
<accession>A0A6P5GQA0</accession>
<evidence type="ECO:0000256" key="5">
    <source>
        <dbReference type="ARBA" id="ARBA00022946"/>
    </source>
</evidence>
<dbReference type="GO" id="GO:0008270">
    <property type="term" value="F:zinc ion binding"/>
    <property type="evidence" value="ECO:0007669"/>
    <property type="project" value="InterPro"/>
</dbReference>
<dbReference type="GO" id="GO:0003723">
    <property type="term" value="F:RNA binding"/>
    <property type="evidence" value="ECO:0007669"/>
    <property type="project" value="InterPro"/>
</dbReference>
<sequence>MSLFHTQNNSNKTLFSMALSLLPHTTHIQHLSSTSTSLTNPPTNLSPPSQNPNFLTPPTDVYKPRTLKQAFLSLSNSCPQTPPSQQDYSSILELCASQKAHFQGLQIHTHIIKSSSLYDDGFLATKLLFMYGKCGLIYEAQHLFDEMPHRTIFAWNALIGGYASNGQFCNAIKLYKRMRVLEVVPDACTFASVLKACAAVGDLYCGAEIHGSAVKYGLDSITFVANALVGMYAKCGLFDSAMRLFDRLRDGKDVVSWNSIISACVQNGQFLRALILFRDMLKAGIMMNSYTAVGVLQACAELSLVKFGMEIHASLVKHKQDFEIYESNALVVMYSKCGRMDDAIKAFEEMGERDNVSWNSMLSGYVQNGFYDEAIQFFYEVLDFGFIPDQVSIISIASSLGRLGKLRSGKEVHAYAIKQGFDSDLQVGNTLMDMYTKCCIVNYTIRVFNKMPDKDYISWTTIIAAYAQNSRYFDALELFRDVQEKGMKADAMMIGSILQACSGLRSLPLLRQIHCYATRHGLLDLVLENTIIDAYGECGRADHSFRVFERIENKDIVTWTSMITCYTCNGFLKEALAIFVKMEEANVEPDSVALVSILAAVSGLSSLTKGQEIHTFLIRRNFNLDGSLINSLADMYAQCGDIEDSYKIFNEVECIDLVLWTTMINAAGMHGRGKEAVDLFVSMQNMGVIPDHVTFLALLNACSHSGLIDEGKLFFEMMTNQYKLDPWPEHYACMVDLLGRSGNIDEAYEFIKSMPIEPTSAIWCALLGACRIYKNHELGEIAAGKLIELEPENPGNYVLISNVFAAMGKWKDAKEVRTRMNMRCLRKDPACSWIEVGDKVHIFTARDNSHENSAEIYSKLAEIMQQLEKEGGYAEDTSFVLHDMEEEEKIKMLQGHSERLAIAFGLIHTSEGSIIRITKNLRVCGDCHEFTKLVSKFSGREIIVRDANRFHHFKDGSCSCRDFW</sequence>
<dbReference type="Pfam" id="PF01535">
    <property type="entry name" value="PPR"/>
    <property type="match status" value="9"/>
</dbReference>
<dbReference type="GO" id="GO:0009451">
    <property type="term" value="P:RNA modification"/>
    <property type="evidence" value="ECO:0007669"/>
    <property type="project" value="InterPro"/>
</dbReference>
<dbReference type="InterPro" id="IPR046848">
    <property type="entry name" value="E_motif"/>
</dbReference>
<dbReference type="FunFam" id="1.25.40.10:FF:000144">
    <property type="entry name" value="Pentatricopeptide repeat-containing protein, mitochondrial"/>
    <property type="match status" value="1"/>
</dbReference>
<evidence type="ECO:0000256" key="6">
    <source>
        <dbReference type="PROSITE-ProRule" id="PRU00708"/>
    </source>
</evidence>
<evidence type="ECO:0000313" key="9">
    <source>
        <dbReference type="Proteomes" id="UP000515123"/>
    </source>
</evidence>
<dbReference type="FunFam" id="1.25.40.10:FF:000381">
    <property type="entry name" value="Pentatricopeptide repeat-containing protein"/>
    <property type="match status" value="1"/>
</dbReference>
<dbReference type="Pfam" id="PF13041">
    <property type="entry name" value="PPR_2"/>
    <property type="match status" value="3"/>
</dbReference>
<evidence type="ECO:0000256" key="2">
    <source>
        <dbReference type="ARBA" id="ARBA00022528"/>
    </source>
</evidence>
<evidence type="ECO:0000256" key="4">
    <source>
        <dbReference type="ARBA" id="ARBA00022737"/>
    </source>
</evidence>
<dbReference type="Proteomes" id="UP000515123">
    <property type="component" value="Linkage group 20"/>
</dbReference>
<dbReference type="FunFam" id="1.25.40.10:FF:000366">
    <property type="entry name" value="Pentatricopeptide (PPR) repeat-containing protein"/>
    <property type="match status" value="1"/>
</dbReference>